<dbReference type="Gramene" id="OB01G11980.1">
    <property type="protein sequence ID" value="OB01G11980.1"/>
    <property type="gene ID" value="OB01G11980"/>
</dbReference>
<dbReference type="HOGENOM" id="CLU_1463422_0_0_1"/>
<organism evidence="1">
    <name type="scientific">Oryza brachyantha</name>
    <name type="common">malo sina</name>
    <dbReference type="NCBI Taxonomy" id="4533"/>
    <lineage>
        <taxon>Eukaryota</taxon>
        <taxon>Viridiplantae</taxon>
        <taxon>Streptophyta</taxon>
        <taxon>Embryophyta</taxon>
        <taxon>Tracheophyta</taxon>
        <taxon>Spermatophyta</taxon>
        <taxon>Magnoliopsida</taxon>
        <taxon>Liliopsida</taxon>
        <taxon>Poales</taxon>
        <taxon>Poaceae</taxon>
        <taxon>BOP clade</taxon>
        <taxon>Oryzoideae</taxon>
        <taxon>Oryzeae</taxon>
        <taxon>Oryzinae</taxon>
        <taxon>Oryza</taxon>
    </lineage>
</organism>
<protein>
    <submittedName>
        <fullName evidence="1">Uncharacterized protein</fullName>
    </submittedName>
</protein>
<reference evidence="1" key="2">
    <citation type="submission" date="2013-04" db="UniProtKB">
        <authorList>
            <consortium name="EnsemblPlants"/>
        </authorList>
    </citation>
    <scope>IDENTIFICATION</scope>
</reference>
<name>J3KW42_ORYBR</name>
<dbReference type="AlphaFoldDB" id="J3KW42"/>
<evidence type="ECO:0000313" key="2">
    <source>
        <dbReference type="Proteomes" id="UP000006038"/>
    </source>
</evidence>
<sequence>MNMTIKHLCILGNALTNLASIIHYYKWLDAEAAYKQYRNNNCFYSLPSSIERGYEHTCVGHSVVREVYKQRPTTSHLLHRYPSNNGFCCWRGSLHLGRAHQRLALVLLAGRAARAEEGVGALELLDGVRLDDGAALADGVALDDVVAGVEPREGEVAAAAALELATVGLPVALVLPHSCTHTHTR</sequence>
<dbReference type="Proteomes" id="UP000006038">
    <property type="component" value="Chromosome 1"/>
</dbReference>
<dbReference type="EnsemblPlants" id="OB01G11980.1">
    <property type="protein sequence ID" value="OB01G11980.1"/>
    <property type="gene ID" value="OB01G11980"/>
</dbReference>
<evidence type="ECO:0000313" key="1">
    <source>
        <dbReference type="EnsemblPlants" id="OB01G11980.1"/>
    </source>
</evidence>
<accession>J3KW42</accession>
<keyword evidence="2" id="KW-1185">Reference proteome</keyword>
<proteinExistence type="predicted"/>
<reference evidence="1" key="1">
    <citation type="journal article" date="2013" name="Nat. Commun.">
        <title>Whole-genome sequencing of Oryza brachyantha reveals mechanisms underlying Oryza genome evolution.</title>
        <authorList>
            <person name="Chen J."/>
            <person name="Huang Q."/>
            <person name="Gao D."/>
            <person name="Wang J."/>
            <person name="Lang Y."/>
            <person name="Liu T."/>
            <person name="Li B."/>
            <person name="Bai Z."/>
            <person name="Luis Goicoechea J."/>
            <person name="Liang C."/>
            <person name="Chen C."/>
            <person name="Zhang W."/>
            <person name="Sun S."/>
            <person name="Liao Y."/>
            <person name="Zhang X."/>
            <person name="Yang L."/>
            <person name="Song C."/>
            <person name="Wang M."/>
            <person name="Shi J."/>
            <person name="Liu G."/>
            <person name="Liu J."/>
            <person name="Zhou H."/>
            <person name="Zhou W."/>
            <person name="Yu Q."/>
            <person name="An N."/>
            <person name="Chen Y."/>
            <person name="Cai Q."/>
            <person name="Wang B."/>
            <person name="Liu B."/>
            <person name="Min J."/>
            <person name="Huang Y."/>
            <person name="Wu H."/>
            <person name="Li Z."/>
            <person name="Zhang Y."/>
            <person name="Yin Y."/>
            <person name="Song W."/>
            <person name="Jiang J."/>
            <person name="Jackson S.A."/>
            <person name="Wing R.A."/>
            <person name="Wang J."/>
            <person name="Chen M."/>
        </authorList>
    </citation>
    <scope>NUCLEOTIDE SEQUENCE [LARGE SCALE GENOMIC DNA]</scope>
    <source>
        <strain evidence="1">cv. IRGC 101232</strain>
    </source>
</reference>